<dbReference type="STRING" id="1235802.C823_00776"/>
<dbReference type="AlphaFoldDB" id="N2BHU2"/>
<reference evidence="1 2" key="1">
    <citation type="journal article" date="2014" name="Genome Announc.">
        <title>Draft genome sequences of the altered schaedler flora, a defined bacterial community from gnotobiotic mice.</title>
        <authorList>
            <person name="Wannemuehler M.J."/>
            <person name="Overstreet A.M."/>
            <person name="Ward D.V."/>
            <person name="Phillips G.J."/>
        </authorList>
    </citation>
    <scope>NUCLEOTIDE SEQUENCE [LARGE SCALE GENOMIC DNA]</scope>
    <source>
        <strain evidence="1 2">ASF492</strain>
    </source>
</reference>
<comment type="caution">
    <text evidence="1">The sequence shown here is derived from an EMBL/GenBank/DDBJ whole genome shotgun (WGS) entry which is preliminary data.</text>
</comment>
<protein>
    <submittedName>
        <fullName evidence="1">Uncharacterized protein</fullName>
    </submittedName>
</protein>
<proteinExistence type="predicted"/>
<keyword evidence="2" id="KW-1185">Reference proteome</keyword>
<name>N2BHU2_9FIRM</name>
<gene>
    <name evidence="1" type="ORF">C823_00776</name>
</gene>
<dbReference type="HOGENOM" id="CLU_2436389_0_0_9"/>
<accession>N2BHU2</accession>
<evidence type="ECO:0000313" key="2">
    <source>
        <dbReference type="Proteomes" id="UP000012589"/>
    </source>
</evidence>
<organism evidence="1 2">
    <name type="scientific">Eubacterium plexicaudatum ASF492</name>
    <dbReference type="NCBI Taxonomy" id="1235802"/>
    <lineage>
        <taxon>Bacteria</taxon>
        <taxon>Bacillati</taxon>
        <taxon>Bacillota</taxon>
        <taxon>Clostridia</taxon>
        <taxon>Eubacteriales</taxon>
        <taxon>Eubacteriaceae</taxon>
        <taxon>Eubacterium</taxon>
    </lineage>
</organism>
<evidence type="ECO:0000313" key="1">
    <source>
        <dbReference type="EMBL" id="EMZ36409.1"/>
    </source>
</evidence>
<dbReference type="PATRIC" id="fig|1235802.3.peg.835"/>
<dbReference type="EMBL" id="AQFT01000023">
    <property type="protein sequence ID" value="EMZ36409.1"/>
    <property type="molecule type" value="Genomic_DNA"/>
</dbReference>
<sequence length="90" mass="10874">MKGNLLQKKECWHLLAYAVRESEYKRYCGLLADAQIDYRVRIRTDASLLRHLRHIYAESSCYRLQYEFFVRRLDFKQADRLLHNSPIPVL</sequence>
<dbReference type="Proteomes" id="UP000012589">
    <property type="component" value="Unassembled WGS sequence"/>
</dbReference>